<dbReference type="OrthoDB" id="5651600at2"/>
<gene>
    <name evidence="1" type="ORF">Lgra_2501</name>
    <name evidence="2" type="ORF">NCTC12388_02219</name>
</gene>
<keyword evidence="3" id="KW-1185">Reference proteome</keyword>
<evidence type="ECO:0000313" key="2">
    <source>
        <dbReference type="EMBL" id="STX45481.1"/>
    </source>
</evidence>
<accession>A0A378JEQ8</accession>
<evidence type="ECO:0000313" key="3">
    <source>
        <dbReference type="Proteomes" id="UP000054691"/>
    </source>
</evidence>
<dbReference type="EMBL" id="LNYE01000023">
    <property type="protein sequence ID" value="KTD09266.1"/>
    <property type="molecule type" value="Genomic_DNA"/>
</dbReference>
<proteinExistence type="predicted"/>
<reference evidence="2 4" key="2">
    <citation type="submission" date="2018-06" db="EMBL/GenBank/DDBJ databases">
        <authorList>
            <consortium name="Pathogen Informatics"/>
            <person name="Doyle S."/>
        </authorList>
    </citation>
    <scope>NUCLEOTIDE SEQUENCE [LARGE SCALE GENOMIC DNA]</scope>
    <source>
        <strain evidence="2 4">NCTC12388</strain>
    </source>
</reference>
<dbReference type="Proteomes" id="UP000054691">
    <property type="component" value="Unassembled WGS sequence"/>
</dbReference>
<organism evidence="2 4">
    <name type="scientific">Legionella gratiana</name>
    <dbReference type="NCBI Taxonomy" id="45066"/>
    <lineage>
        <taxon>Bacteria</taxon>
        <taxon>Pseudomonadati</taxon>
        <taxon>Pseudomonadota</taxon>
        <taxon>Gammaproteobacteria</taxon>
        <taxon>Legionellales</taxon>
        <taxon>Legionellaceae</taxon>
        <taxon>Legionella</taxon>
    </lineage>
</organism>
<reference evidence="1 3" key="1">
    <citation type="submission" date="2015-11" db="EMBL/GenBank/DDBJ databases">
        <title>Genomic analysis of 38 Legionella species identifies large and diverse effector repertoires.</title>
        <authorList>
            <person name="Burstein D."/>
            <person name="Amaro F."/>
            <person name="Zusman T."/>
            <person name="Lifshitz Z."/>
            <person name="Cohen O."/>
            <person name="Gilbert J.A."/>
            <person name="Pupko T."/>
            <person name="Shuman H.A."/>
            <person name="Segal G."/>
        </authorList>
    </citation>
    <scope>NUCLEOTIDE SEQUENCE [LARGE SCALE GENOMIC DNA]</scope>
    <source>
        <strain evidence="1 3">Lyon 8420412</strain>
    </source>
</reference>
<dbReference type="RefSeq" id="WP_058499612.1">
    <property type="nucleotide sequence ID" value="NZ_CAAAHW010000015.1"/>
</dbReference>
<dbReference type="EMBL" id="UGOB01000001">
    <property type="protein sequence ID" value="STX45481.1"/>
    <property type="molecule type" value="Genomic_DNA"/>
</dbReference>
<evidence type="ECO:0000313" key="1">
    <source>
        <dbReference type="EMBL" id="KTD09266.1"/>
    </source>
</evidence>
<sequence length="329" mass="37569">MSITINKQTDKFFISINKQGVHSFVMLGVYDQNKAKHLLCRVGKFGDNEDKDPNCALVTKFLCNALFYKNKAKLGDEGVTRTKKGSTPITYQAYDITYAQYLEFIQTLESLQTDDNKFLCYKPVATNDNEITFELSNNLSFPPQPEHRIKKNVTELHVGNTCRHSAIALVEATQHAPVASLISSHFLTSLPYKTVLDYGKPSDDIPFYVLPAPPAAFSELGNAETKIITKLYQRMEHMLLLEPNSQSTQDKFLRLKELYLNIIGPQKKLSLTELLKSIQTWKQDNELILTSLRKKYFWDSFFTRKSATMSLIEEVERDLQVAQKGHCHS</sequence>
<protein>
    <submittedName>
        <fullName evidence="2">Uncharacterized protein</fullName>
    </submittedName>
</protein>
<dbReference type="STRING" id="45066.Lgra_2501"/>
<name>A0A378JEQ8_9GAMM</name>
<dbReference type="AlphaFoldDB" id="A0A378JEQ8"/>
<evidence type="ECO:0000313" key="4">
    <source>
        <dbReference type="Proteomes" id="UP000254476"/>
    </source>
</evidence>
<dbReference type="Proteomes" id="UP000254476">
    <property type="component" value="Unassembled WGS sequence"/>
</dbReference>